<evidence type="ECO:0000313" key="7">
    <source>
        <dbReference type="EnsemblMetazoa" id="CJA06056b.1"/>
    </source>
</evidence>
<dbReference type="GO" id="GO:0016020">
    <property type="term" value="C:membrane"/>
    <property type="evidence" value="ECO:0007669"/>
    <property type="project" value="UniProtKB-SubCell"/>
</dbReference>
<feature type="transmembrane region" description="Helical" evidence="6">
    <location>
        <begin position="72"/>
        <end position="95"/>
    </location>
</feature>
<dbReference type="AlphaFoldDB" id="A0A8R1DME1"/>
<feature type="compositionally biased region" description="Polar residues" evidence="5">
    <location>
        <begin position="295"/>
        <end position="311"/>
    </location>
</feature>
<proteinExistence type="predicted"/>
<name>A0A8R1DME1_CAEJA</name>
<reference evidence="7" key="2">
    <citation type="submission" date="2022-06" db="UniProtKB">
        <authorList>
            <consortium name="EnsemblMetazoa"/>
        </authorList>
    </citation>
    <scope>IDENTIFICATION</scope>
    <source>
        <strain evidence="7">DF5081</strain>
    </source>
</reference>
<dbReference type="GO" id="GO:0004930">
    <property type="term" value="F:G protein-coupled receptor activity"/>
    <property type="evidence" value="ECO:0007669"/>
    <property type="project" value="InterPro"/>
</dbReference>
<evidence type="ECO:0000256" key="4">
    <source>
        <dbReference type="ARBA" id="ARBA00023136"/>
    </source>
</evidence>
<evidence type="ECO:0000256" key="2">
    <source>
        <dbReference type="ARBA" id="ARBA00022692"/>
    </source>
</evidence>
<sequence length="343" mass="38651">MTDNITTTVATLNTTLSNNSTTTTVSINSTDSSIVNTTENVYLWQRCYDNELSSDQNNIAKKVCKFVAMFNHFFMCLTASIFFAESLFASSMVHGKADKNGTIPWPFYYLLPIILAIIPTLGAYFPEKQYYGTAYLHCFAVSTVDMLWAFVIPVWAILTIAGLKSQLACIACDRQQPSQDSAQCYWARRSVKSLVLISQYLFSIWLMILFAAEHQKLYLFILTTFMVIIFGPALFVCHTFGHLNTCKKWAGSGCFSSLYAMCPPKPEPADKNDNEEKREEEEDNKKLPLEETEPTSKAEQNGAGNQKNNQPDRLYSPGRDSGREAALVRGLWLLAIEKEDFKS</sequence>
<feature type="transmembrane region" description="Helical" evidence="6">
    <location>
        <begin position="193"/>
        <end position="212"/>
    </location>
</feature>
<dbReference type="Proteomes" id="UP000005237">
    <property type="component" value="Unassembled WGS sequence"/>
</dbReference>
<dbReference type="Gene3D" id="1.20.1070.10">
    <property type="entry name" value="Rhodopsin 7-helix transmembrane proteins"/>
    <property type="match status" value="1"/>
</dbReference>
<evidence type="ECO:0000256" key="3">
    <source>
        <dbReference type="ARBA" id="ARBA00022989"/>
    </source>
</evidence>
<accession>A0A8R1DME1</accession>
<keyword evidence="3 6" id="KW-1133">Transmembrane helix</keyword>
<keyword evidence="2 6" id="KW-0812">Transmembrane</keyword>
<feature type="region of interest" description="Disordered" evidence="5">
    <location>
        <begin position="266"/>
        <end position="321"/>
    </location>
</feature>
<evidence type="ECO:0000256" key="6">
    <source>
        <dbReference type="SAM" id="Phobius"/>
    </source>
</evidence>
<feature type="transmembrane region" description="Helical" evidence="6">
    <location>
        <begin position="107"/>
        <end position="126"/>
    </location>
</feature>
<organism evidence="7 8">
    <name type="scientific">Caenorhabditis japonica</name>
    <dbReference type="NCBI Taxonomy" id="281687"/>
    <lineage>
        <taxon>Eukaryota</taxon>
        <taxon>Metazoa</taxon>
        <taxon>Ecdysozoa</taxon>
        <taxon>Nematoda</taxon>
        <taxon>Chromadorea</taxon>
        <taxon>Rhabditida</taxon>
        <taxon>Rhabditina</taxon>
        <taxon>Rhabditomorpha</taxon>
        <taxon>Rhabditoidea</taxon>
        <taxon>Rhabditidae</taxon>
        <taxon>Peloderinae</taxon>
        <taxon>Caenorhabditis</taxon>
    </lineage>
</organism>
<dbReference type="InterPro" id="IPR000832">
    <property type="entry name" value="GPCR_2_secretin-like"/>
</dbReference>
<reference evidence="8" key="1">
    <citation type="submission" date="2010-08" db="EMBL/GenBank/DDBJ databases">
        <authorList>
            <consortium name="Caenorhabditis japonica Sequencing Consortium"/>
            <person name="Wilson R.K."/>
        </authorList>
    </citation>
    <scope>NUCLEOTIDE SEQUENCE [LARGE SCALE GENOMIC DNA]</scope>
    <source>
        <strain evidence="8">DF5081</strain>
    </source>
</reference>
<dbReference type="Pfam" id="PF00002">
    <property type="entry name" value="7tm_2"/>
    <property type="match status" value="1"/>
</dbReference>
<feature type="compositionally biased region" description="Basic and acidic residues" evidence="5">
    <location>
        <begin position="267"/>
        <end position="289"/>
    </location>
</feature>
<protein>
    <submittedName>
        <fullName evidence="7">Uncharacterized protein</fullName>
    </submittedName>
</protein>
<keyword evidence="8" id="KW-1185">Reference proteome</keyword>
<feature type="transmembrane region" description="Helical" evidence="6">
    <location>
        <begin position="146"/>
        <end position="172"/>
    </location>
</feature>
<keyword evidence="4 6" id="KW-0472">Membrane</keyword>
<comment type="subcellular location">
    <subcellularLocation>
        <location evidence="1">Membrane</location>
        <topology evidence="1">Multi-pass membrane protein</topology>
    </subcellularLocation>
</comment>
<evidence type="ECO:0000256" key="5">
    <source>
        <dbReference type="SAM" id="MobiDB-lite"/>
    </source>
</evidence>
<dbReference type="EnsemblMetazoa" id="CJA06056b.1">
    <property type="protein sequence ID" value="CJA06056b.1"/>
    <property type="gene ID" value="WBGene00125260"/>
</dbReference>
<feature type="transmembrane region" description="Helical" evidence="6">
    <location>
        <begin position="218"/>
        <end position="240"/>
    </location>
</feature>
<evidence type="ECO:0000256" key="1">
    <source>
        <dbReference type="ARBA" id="ARBA00004141"/>
    </source>
</evidence>
<evidence type="ECO:0000313" key="8">
    <source>
        <dbReference type="Proteomes" id="UP000005237"/>
    </source>
</evidence>